<dbReference type="Proteomes" id="UP000284543">
    <property type="component" value="Unassembled WGS sequence"/>
</dbReference>
<dbReference type="AlphaFoldDB" id="A0A412Z7X1"/>
<evidence type="ECO:0000313" key="2">
    <source>
        <dbReference type="Proteomes" id="UP000284543"/>
    </source>
</evidence>
<proteinExistence type="predicted"/>
<organism evidence="1 2">
    <name type="scientific">Enterocloster bolteae</name>
    <dbReference type="NCBI Taxonomy" id="208479"/>
    <lineage>
        <taxon>Bacteria</taxon>
        <taxon>Bacillati</taxon>
        <taxon>Bacillota</taxon>
        <taxon>Clostridia</taxon>
        <taxon>Lachnospirales</taxon>
        <taxon>Lachnospiraceae</taxon>
        <taxon>Enterocloster</taxon>
    </lineage>
</organism>
<sequence>MELQGLYELHERLGAAAVAGVNLIGDDFRLRRAVEQIRPLAQAVPVIKKLYTMAENVMAPDCEDRPGCLLDALALSEALLCTQAGYETGYHIGQDSGDALTRPEPEAGAEAGPRPLELISRSYAPCLPYSQVHPLEQALTESGGGRLVPITEAMEEHPLVFEDYRLQAAVITALSDRYAEIADAAEKFLSGKDGQIVPLVKRGFWETTDNGRIHRLRVIESICGGEENEFYLGLLKRAKKELRAEAIHALRFNTENTGVLLDLARTEKGLCLEMTEQVLGMMEQEETDAYWEEQFKKKGREIVGYLRFSKSDLVSDRLAGIIEETLNQKETMSKKEFDGLMSQLLTALPGKGSGAMQEVYRRAARMNPAGPEFWLKFPAMLVDSIIYSQDERLISLAGELAGEQERSWLGPALAADFLTKPAAFVYESYCRKIPRDSLLGKEDKRKTRTAVLAVLGRIHCIREDGECEILCRVDEKSGTAHRIGRRLYEKPDSRWMDMLMDARIFGNDTAAGLDAAGRQRETDRDKILFSMLPAAKRAEKGSYFYKRALTVTDNRELYGILAQSGWKDFKGLISTYVKKNPNAGISLWSVQHQMNQLPMTEEERQTELREIDRILCGFPKGSSERRSWDANDYCRKAINEAAGLPGQG</sequence>
<accession>A0A412Z7X1</accession>
<evidence type="ECO:0000313" key="1">
    <source>
        <dbReference type="EMBL" id="RGV76155.1"/>
    </source>
</evidence>
<protein>
    <recommendedName>
        <fullName evidence="3">HEAT repeat domain-containing protein</fullName>
    </recommendedName>
</protein>
<name>A0A412Z7X1_9FIRM</name>
<comment type="caution">
    <text evidence="1">The sequence shown here is derived from an EMBL/GenBank/DDBJ whole genome shotgun (WGS) entry which is preliminary data.</text>
</comment>
<reference evidence="1 2" key="1">
    <citation type="submission" date="2018-08" db="EMBL/GenBank/DDBJ databases">
        <title>A genome reference for cultivated species of the human gut microbiota.</title>
        <authorList>
            <person name="Zou Y."/>
            <person name="Xue W."/>
            <person name="Luo G."/>
        </authorList>
    </citation>
    <scope>NUCLEOTIDE SEQUENCE [LARGE SCALE GENOMIC DNA]</scope>
    <source>
        <strain evidence="1 2">AF14-18</strain>
    </source>
</reference>
<dbReference type="EMBL" id="QRZM01000004">
    <property type="protein sequence ID" value="RGV76155.1"/>
    <property type="molecule type" value="Genomic_DNA"/>
</dbReference>
<dbReference type="RefSeq" id="WP_118018663.1">
    <property type="nucleotide sequence ID" value="NZ_CAUHGS010000003.1"/>
</dbReference>
<gene>
    <name evidence="1" type="ORF">DWW02_12335</name>
</gene>
<evidence type="ECO:0008006" key="3">
    <source>
        <dbReference type="Google" id="ProtNLM"/>
    </source>
</evidence>